<dbReference type="InterPro" id="IPR001333">
    <property type="entry name" value="Peptidase_M32_Taq"/>
</dbReference>
<evidence type="ECO:0000256" key="2">
    <source>
        <dbReference type="ARBA" id="ARBA00022670"/>
    </source>
</evidence>
<accession>A0A0A8KXY0</accession>
<name>A0A0A8KXY0_9ZZZZ</name>
<dbReference type="GO" id="GO:0046872">
    <property type="term" value="F:metal ion binding"/>
    <property type="evidence" value="ECO:0007669"/>
    <property type="project" value="UniProtKB-KW"/>
</dbReference>
<dbReference type="GO" id="GO:0006508">
    <property type="term" value="P:proteolysis"/>
    <property type="evidence" value="ECO:0007669"/>
    <property type="project" value="UniProtKB-KW"/>
</dbReference>
<dbReference type="InterPro" id="IPR013647">
    <property type="entry name" value="OligopepF_N_dom"/>
</dbReference>
<dbReference type="Gene3D" id="1.20.140.70">
    <property type="entry name" value="Oligopeptidase f, N-terminal domain"/>
    <property type="match status" value="1"/>
</dbReference>
<gene>
    <name evidence="9" type="ORF">WWTP_pFosmid_7D_0011</name>
</gene>
<keyword evidence="4 9" id="KW-0378">Hydrolase</keyword>
<dbReference type="AlphaFoldDB" id="A0A0A8KXY0"/>
<evidence type="ECO:0000259" key="8">
    <source>
        <dbReference type="Pfam" id="PF08439"/>
    </source>
</evidence>
<keyword evidence="2" id="KW-0645">Protease</keyword>
<feature type="domain" description="Oligopeptidase F N-terminal" evidence="8">
    <location>
        <begin position="117"/>
        <end position="179"/>
    </location>
</feature>
<dbReference type="Pfam" id="PF08439">
    <property type="entry name" value="Peptidase_M3_N"/>
    <property type="match status" value="1"/>
</dbReference>
<dbReference type="EMBL" id="HG796240">
    <property type="protein sequence ID" value="CDL65429.1"/>
    <property type="molecule type" value="Genomic_DNA"/>
</dbReference>
<proteinExistence type="predicted"/>
<keyword evidence="6" id="KW-0482">Metalloprotease</keyword>
<dbReference type="GO" id="GO:0004181">
    <property type="term" value="F:metallocarboxypeptidase activity"/>
    <property type="evidence" value="ECO:0007669"/>
    <property type="project" value="InterPro"/>
</dbReference>
<keyword evidence="3" id="KW-0479">Metal-binding</keyword>
<evidence type="ECO:0000256" key="5">
    <source>
        <dbReference type="ARBA" id="ARBA00022833"/>
    </source>
</evidence>
<dbReference type="EC" id="3.4.24.-" evidence="9"/>
<dbReference type="PANTHER" id="PTHR34217:SF1">
    <property type="entry name" value="CARBOXYPEPTIDASE 1"/>
    <property type="match status" value="1"/>
</dbReference>
<comment type="cofactor">
    <cofactor evidence="1">
        <name>Zn(2+)</name>
        <dbReference type="ChEBI" id="CHEBI:29105"/>
    </cofactor>
</comment>
<evidence type="ECO:0000313" key="9">
    <source>
        <dbReference type="EMBL" id="CDL65429.1"/>
    </source>
</evidence>
<dbReference type="Pfam" id="PF01432">
    <property type="entry name" value="Peptidase_M3"/>
    <property type="match status" value="1"/>
</dbReference>
<feature type="domain" description="Peptidase M3A/M3B catalytic" evidence="7">
    <location>
        <begin position="204"/>
        <end position="584"/>
    </location>
</feature>
<organism evidence="9">
    <name type="scientific">wastewater metagenome</name>
    <dbReference type="NCBI Taxonomy" id="527639"/>
    <lineage>
        <taxon>unclassified sequences</taxon>
        <taxon>metagenomes</taxon>
        <taxon>ecological metagenomes</taxon>
    </lineage>
</organism>
<evidence type="ECO:0000256" key="3">
    <source>
        <dbReference type="ARBA" id="ARBA00022723"/>
    </source>
</evidence>
<dbReference type="SUPFAM" id="SSF55486">
    <property type="entry name" value="Metalloproteases ('zincins'), catalytic domain"/>
    <property type="match status" value="1"/>
</dbReference>
<protein>
    <submittedName>
        <fullName evidence="9">Oligoendopeptidase, pepF/M3 family</fullName>
        <ecNumber evidence="9">3.4.24.-</ecNumber>
    </submittedName>
</protein>
<geneLocation type="plasmid" evidence="9">
    <name>fosmid 7D</name>
</geneLocation>
<reference evidence="9" key="1">
    <citation type="journal article" date="2015" name="Res. Microbiol.">
        <title>New FeFe-hydrogenase genes identified in a metagenomic fosmid library from a municipal wastewater treatment plant as revealed by high-throughput sequencing.</title>
        <authorList>
            <person name="Tomazetto G."/>
            <person name="Wibberg D."/>
            <person name="Schluter A."/>
            <person name="Oliveira V.M."/>
        </authorList>
    </citation>
    <scope>NUCLEOTIDE SEQUENCE</scope>
    <source>
        <plasmid evidence="9">fosmid 7D</plasmid>
    </source>
</reference>
<dbReference type="Gene3D" id="1.10.1370.20">
    <property type="entry name" value="Oligoendopeptidase f, C-terminal domain"/>
    <property type="match status" value="1"/>
</dbReference>
<sequence length="602" mass="67340">MQSVSELPTWDLTPIYPGFDSEQYKLAKTRAADLAAKAVDFYKASMVVPPSEDTEAWLVQALSLNDNLGSLIETLSAYAYARYSTATQDQKAIHELNAVEALALPAKQAEVLYRNALALRKDKVLKIAKTNSRIAPYAFSIQEALYFQAHQMPPEMEDLAEDLSRSGADAWSRLQEMVSSNASAIWDAASGEKKTVIELRNLAFSPDREIRERAYNLELGVWESVKIPMAAALNGVKGAVISLNQRRGYEGALEKSIAQARISQKTLEALVGAMEDSLPMWRRYFKAKAKVFGCDKLAWFDLFAPVEAAGTILPTFSWEEAHEFIREKFASFDPAMGNFAEEAFAERWIDAKPRAGKVGGAYCTDFPDAKAARVMCNFDGSFSSVTTVSHELGHAWHHENIKNKPYTLTQYPMTLAETASIFAETIISEAALSKASPKERLSLVELHLQDGAQVIVDILSRFYFEKAVFEARKAGELGAEQFCQLMLDAQDKTYGGGLDPDKRHAYMWAVKGHYYIPSLSYYNFPYAFGQLFGLGLYERYRQEGQGFASTYRELLASTGSASAVEVTRKAGFDIEKRDFWDTSLSIFARQVDEFERLVGEYF</sequence>
<dbReference type="InterPro" id="IPR001567">
    <property type="entry name" value="Pept_M3A_M3B_dom"/>
</dbReference>
<keyword evidence="5" id="KW-0862">Zinc</keyword>
<dbReference type="InterPro" id="IPR034006">
    <property type="entry name" value="M3B_PepF_2"/>
</dbReference>
<dbReference type="PANTHER" id="PTHR34217">
    <property type="entry name" value="METAL-DEPENDENT CARBOXYPEPTIDASE"/>
    <property type="match status" value="1"/>
</dbReference>
<dbReference type="CDD" id="cd09607">
    <property type="entry name" value="M3B_PepF"/>
    <property type="match status" value="1"/>
</dbReference>
<dbReference type="InterPro" id="IPR011977">
    <property type="entry name" value="Pept_M3B_clade3"/>
</dbReference>
<evidence type="ECO:0000256" key="4">
    <source>
        <dbReference type="ARBA" id="ARBA00022801"/>
    </source>
</evidence>
<evidence type="ECO:0000256" key="1">
    <source>
        <dbReference type="ARBA" id="ARBA00001947"/>
    </source>
</evidence>
<dbReference type="InterPro" id="IPR042088">
    <property type="entry name" value="OligoPept_F_C"/>
</dbReference>
<evidence type="ECO:0000259" key="7">
    <source>
        <dbReference type="Pfam" id="PF01432"/>
    </source>
</evidence>
<dbReference type="GO" id="GO:0004222">
    <property type="term" value="F:metalloendopeptidase activity"/>
    <property type="evidence" value="ECO:0007669"/>
    <property type="project" value="InterPro"/>
</dbReference>
<keyword evidence="9" id="KW-0614">Plasmid</keyword>
<dbReference type="NCBIfam" id="TIGR02290">
    <property type="entry name" value="M3_fam_3"/>
    <property type="match status" value="1"/>
</dbReference>
<evidence type="ECO:0000256" key="6">
    <source>
        <dbReference type="ARBA" id="ARBA00023049"/>
    </source>
</evidence>